<reference evidence="3" key="1">
    <citation type="submission" date="2022-03" db="EMBL/GenBank/DDBJ databases">
        <authorList>
            <person name="Lindestad O."/>
        </authorList>
    </citation>
    <scope>NUCLEOTIDE SEQUENCE</scope>
</reference>
<dbReference type="InterPro" id="IPR055247">
    <property type="entry name" value="InsJ-like_HTH"/>
</dbReference>
<dbReference type="Gene3D" id="1.10.10.10">
    <property type="entry name" value="Winged helix-like DNA-binding domain superfamily/Winged helix DNA-binding domain"/>
    <property type="match status" value="1"/>
</dbReference>
<dbReference type="Proteomes" id="UP000838756">
    <property type="component" value="Unassembled WGS sequence"/>
</dbReference>
<evidence type="ECO:0000256" key="1">
    <source>
        <dbReference type="ARBA" id="ARBA00004123"/>
    </source>
</evidence>
<dbReference type="SUPFAM" id="SSF46689">
    <property type="entry name" value="Homeodomain-like"/>
    <property type="match status" value="1"/>
</dbReference>
<dbReference type="InterPro" id="IPR009057">
    <property type="entry name" value="Homeodomain-like_sf"/>
</dbReference>
<keyword evidence="4" id="KW-1185">Reference proteome</keyword>
<dbReference type="SUPFAM" id="SSF53098">
    <property type="entry name" value="Ribonuclease H-like"/>
    <property type="match status" value="1"/>
</dbReference>
<dbReference type="AlphaFoldDB" id="A0A8S4QJV9"/>
<dbReference type="EMBL" id="CAKXAJ010009340">
    <property type="protein sequence ID" value="CAH2211140.1"/>
    <property type="molecule type" value="Genomic_DNA"/>
</dbReference>
<evidence type="ECO:0000313" key="4">
    <source>
        <dbReference type="Proteomes" id="UP000838756"/>
    </source>
</evidence>
<gene>
    <name evidence="3" type="primary">jg21616</name>
    <name evidence="3" type="ORF">PAEG_LOCUS2977</name>
</gene>
<sequence>MDSKVKLRLNWVNLYKKLGHAGRVCQHYNISRFTLRKWCKRYKEFGEKGLENLSSRPKTSPLQKTNISSDQLILHLRKTRKLGARRIQTELKRLHDLSFSLATIHKVFKKYDVSLLRIKRHYRKQIKRYNCKVPGERIQMDVCKIASGLYQYTAIDDCTRYKVVTLYPRRTAENTLDFLEQLREKMPFHCQRIQTDRGQEFFAYGVQEYLKKWKIKFRPIKPFSPHLNGKVERAQRTDLDEFYSSVNIKDPDLQIKLRDWENHYNRQRPHSSLQGKTPWEKYKELESTIPCLSEVQKNYIPSKEPFVMQNYKHDQRLKSIQKHNVT</sequence>
<dbReference type="OrthoDB" id="413361at2759"/>
<dbReference type="Pfam" id="PF13518">
    <property type="entry name" value="HTH_28"/>
    <property type="match status" value="1"/>
</dbReference>
<dbReference type="GO" id="GO:0015074">
    <property type="term" value="P:DNA integration"/>
    <property type="evidence" value="ECO:0007669"/>
    <property type="project" value="InterPro"/>
</dbReference>
<dbReference type="InterPro" id="IPR036397">
    <property type="entry name" value="RNaseH_sf"/>
</dbReference>
<dbReference type="InterPro" id="IPR012337">
    <property type="entry name" value="RNaseH-like_sf"/>
</dbReference>
<dbReference type="PANTHER" id="PTHR35004:SF7">
    <property type="entry name" value="INTEGRASE PROTEIN"/>
    <property type="match status" value="1"/>
</dbReference>
<evidence type="ECO:0000313" key="3">
    <source>
        <dbReference type="EMBL" id="CAH2211140.1"/>
    </source>
</evidence>
<dbReference type="PANTHER" id="PTHR35004">
    <property type="entry name" value="TRANSPOSASE RV3428C-RELATED"/>
    <property type="match status" value="1"/>
</dbReference>
<dbReference type="InterPro" id="IPR036388">
    <property type="entry name" value="WH-like_DNA-bd_sf"/>
</dbReference>
<dbReference type="PROSITE" id="PS50994">
    <property type="entry name" value="INTEGRASE"/>
    <property type="match status" value="1"/>
</dbReference>
<comment type="subcellular location">
    <subcellularLocation>
        <location evidence="1">Nucleus</location>
    </subcellularLocation>
</comment>
<dbReference type="GO" id="GO:0005634">
    <property type="term" value="C:nucleus"/>
    <property type="evidence" value="ECO:0007669"/>
    <property type="project" value="UniProtKB-SubCell"/>
</dbReference>
<protein>
    <submittedName>
        <fullName evidence="3">Jg21616 protein</fullName>
    </submittedName>
</protein>
<dbReference type="Pfam" id="PF13683">
    <property type="entry name" value="rve_3"/>
    <property type="match status" value="1"/>
</dbReference>
<comment type="caution">
    <text evidence="3">The sequence shown here is derived from an EMBL/GenBank/DDBJ whole genome shotgun (WGS) entry which is preliminary data.</text>
</comment>
<dbReference type="NCBIfam" id="NF033577">
    <property type="entry name" value="transpos_IS481"/>
    <property type="match status" value="1"/>
</dbReference>
<name>A0A8S4QJV9_9NEOP</name>
<dbReference type="Gene3D" id="3.30.420.10">
    <property type="entry name" value="Ribonuclease H-like superfamily/Ribonuclease H"/>
    <property type="match status" value="1"/>
</dbReference>
<dbReference type="InterPro" id="IPR047656">
    <property type="entry name" value="IS481-like_transpos"/>
</dbReference>
<feature type="domain" description="Integrase catalytic" evidence="2">
    <location>
        <begin position="130"/>
        <end position="286"/>
    </location>
</feature>
<proteinExistence type="predicted"/>
<dbReference type="InterPro" id="IPR001584">
    <property type="entry name" value="Integrase_cat-core"/>
</dbReference>
<accession>A0A8S4QJV9</accession>
<organism evidence="3 4">
    <name type="scientific">Pararge aegeria aegeria</name>
    <dbReference type="NCBI Taxonomy" id="348720"/>
    <lineage>
        <taxon>Eukaryota</taxon>
        <taxon>Metazoa</taxon>
        <taxon>Ecdysozoa</taxon>
        <taxon>Arthropoda</taxon>
        <taxon>Hexapoda</taxon>
        <taxon>Insecta</taxon>
        <taxon>Pterygota</taxon>
        <taxon>Neoptera</taxon>
        <taxon>Endopterygota</taxon>
        <taxon>Lepidoptera</taxon>
        <taxon>Glossata</taxon>
        <taxon>Ditrysia</taxon>
        <taxon>Papilionoidea</taxon>
        <taxon>Nymphalidae</taxon>
        <taxon>Satyrinae</taxon>
        <taxon>Satyrini</taxon>
        <taxon>Parargina</taxon>
        <taxon>Pararge</taxon>
    </lineage>
</organism>
<dbReference type="GO" id="GO:0003676">
    <property type="term" value="F:nucleic acid binding"/>
    <property type="evidence" value="ECO:0007669"/>
    <property type="project" value="InterPro"/>
</dbReference>
<evidence type="ECO:0000259" key="2">
    <source>
        <dbReference type="PROSITE" id="PS50994"/>
    </source>
</evidence>